<dbReference type="EMBL" id="PSZM01000037">
    <property type="protein sequence ID" value="PQL92694.1"/>
    <property type="molecule type" value="Genomic_DNA"/>
</dbReference>
<reference evidence="9 10" key="1">
    <citation type="submission" date="2018-02" db="EMBL/GenBank/DDBJ databases">
        <title>Genome sequences of Apibacter spp., gut symbionts of Asian honey bees.</title>
        <authorList>
            <person name="Kwong W.K."/>
            <person name="Steele M.I."/>
            <person name="Moran N.A."/>
        </authorList>
    </citation>
    <scope>NUCLEOTIDE SEQUENCE [LARGE SCALE GENOMIC DNA]</scope>
    <source>
        <strain evidence="10">wkB301</strain>
    </source>
</reference>
<evidence type="ECO:0000256" key="7">
    <source>
        <dbReference type="RuleBase" id="RU366067"/>
    </source>
</evidence>
<dbReference type="InterPro" id="IPR043504">
    <property type="entry name" value="Peptidase_S1_PA_chymotrypsin"/>
</dbReference>
<accession>A0A2S8ACL1</accession>
<dbReference type="PANTHER" id="PTHR38469:SF1">
    <property type="entry name" value="PERIPLASMIC PEPTIDASE SUBFAMILY S1B"/>
    <property type="match status" value="1"/>
</dbReference>
<comment type="caution">
    <text evidence="9">The sequence shown here is derived from an EMBL/GenBank/DDBJ whole genome shotgun (WGS) entry which is preliminary data.</text>
</comment>
<dbReference type="RefSeq" id="WP_105246896.1">
    <property type="nucleotide sequence ID" value="NZ_PSZM01000037.1"/>
</dbReference>
<name>A0A2S8ACL1_9FLAO</name>
<evidence type="ECO:0000256" key="8">
    <source>
        <dbReference type="SAM" id="Coils"/>
    </source>
</evidence>
<proteinExistence type="inferred from homology"/>
<evidence type="ECO:0000256" key="3">
    <source>
        <dbReference type="ARBA" id="ARBA00022670"/>
    </source>
</evidence>
<evidence type="ECO:0000256" key="6">
    <source>
        <dbReference type="ARBA" id="ARBA00022825"/>
    </source>
</evidence>
<comment type="function">
    <text evidence="7">Catalyzes the removal of dipeptides from the N-terminus of oligopeptides.</text>
</comment>
<dbReference type="GO" id="GO:0043171">
    <property type="term" value="P:peptide catabolic process"/>
    <property type="evidence" value="ECO:0007669"/>
    <property type="project" value="UniProtKB-UniRule"/>
</dbReference>
<evidence type="ECO:0000256" key="5">
    <source>
        <dbReference type="ARBA" id="ARBA00022801"/>
    </source>
</evidence>
<dbReference type="InterPro" id="IPR009003">
    <property type="entry name" value="Peptidase_S1_PA"/>
</dbReference>
<dbReference type="PANTHER" id="PTHR38469">
    <property type="entry name" value="PERIPLASMIC PEPTIDASE SUBFAMILY S1B"/>
    <property type="match status" value="1"/>
</dbReference>
<keyword evidence="2 7" id="KW-0031">Aminopeptidase</keyword>
<dbReference type="SUPFAM" id="SSF50494">
    <property type="entry name" value="Trypsin-like serine proteases"/>
    <property type="match status" value="1"/>
</dbReference>
<dbReference type="GO" id="GO:0006508">
    <property type="term" value="P:proteolysis"/>
    <property type="evidence" value="ECO:0007669"/>
    <property type="project" value="UniProtKB-KW"/>
</dbReference>
<protein>
    <recommendedName>
        <fullName evidence="7">Dipeptidyl-peptidase</fullName>
        <ecNumber evidence="7">3.4.14.-</ecNumber>
    </recommendedName>
</protein>
<keyword evidence="5 7" id="KW-0378">Hydrolase</keyword>
<evidence type="ECO:0000256" key="4">
    <source>
        <dbReference type="ARBA" id="ARBA00022729"/>
    </source>
</evidence>
<dbReference type="GO" id="GO:0008239">
    <property type="term" value="F:dipeptidyl-peptidase activity"/>
    <property type="evidence" value="ECO:0007669"/>
    <property type="project" value="UniProtKB-UniRule"/>
</dbReference>
<comment type="similarity">
    <text evidence="1 7">Belongs to the peptidase S46 family.</text>
</comment>
<dbReference type="Gene3D" id="2.40.10.10">
    <property type="entry name" value="Trypsin-like serine proteases"/>
    <property type="match status" value="1"/>
</dbReference>
<keyword evidence="8" id="KW-0175">Coiled coil</keyword>
<organism evidence="9 10">
    <name type="scientific">Apibacter adventoris</name>
    <dbReference type="NCBI Taxonomy" id="1679466"/>
    <lineage>
        <taxon>Bacteria</taxon>
        <taxon>Pseudomonadati</taxon>
        <taxon>Bacteroidota</taxon>
        <taxon>Flavobacteriia</taxon>
        <taxon>Flavobacteriales</taxon>
        <taxon>Weeksellaceae</taxon>
        <taxon>Apibacter</taxon>
    </lineage>
</organism>
<keyword evidence="4" id="KW-0732">Signal</keyword>
<dbReference type="OrthoDB" id="9805367at2"/>
<dbReference type="Proteomes" id="UP000238042">
    <property type="component" value="Unassembled WGS sequence"/>
</dbReference>
<evidence type="ECO:0000256" key="1">
    <source>
        <dbReference type="ARBA" id="ARBA00010491"/>
    </source>
</evidence>
<sequence>MKKTLLCLCLIFLTLIPAKADEGMWLMMLIKRLNYIDMQEEGLKLTPEEIYSVNNSSLKDAIVSFGGFCTGEIISNQGLVLTNHHCGYSNIAELSTPENDYLKNGYWAKNTQQELPAKNLFVRFLVKMGDVSERINNLLKKAKTEKERAEIIKSESDKIEKENNSDNKYTVVVKSFFHGNEFYYFVYQDYKDIRFVGAPPSSIGKFGGDTDNWEWPRHTGDFSMFRIYADKNGDPAEYSNENIPYTPKHSLTLNIGGVKPGDFTMVIGYPGTTSRYLSSYGIQQLISYEYPPFIEASKKAMDVLKKHMDGDKAIQLNYAGKYASLANYWKNRIGMIEAINKNKVIEDKIEKEKQFAQWSEKTNYKNVLSDLENYYKQTNNTIRERMYLFGVMRSSSYAVIPSKLGDMLKTYTEQNEMGREAMKSKLIESVNSMYQKIYPEVEKDLLEELIGLYIIKVNIDNLPQSIRNHILKETEFKTLANNSIFESKEKIINYINNPNKKLIDEDPLYILSKDLISLYMQKDSKNKRLEDNFNQAQRLYIKGLEKTFPNVKFYPDANSTMRLTYGTVKTLQDNPQKPNDAKLNYYTTLKGMIAKYKKDDAEFDLPQKLIDLYNAKDYGEYANENGELPIDFLSNNDITGGNSGSPIINGKGELIGLAFDGNWEAMSGNIQFDNELQRCINTDIRFVLFIIEKYYGSTETLKEIKTIK</sequence>
<dbReference type="EC" id="3.4.14.-" evidence="7"/>
<gene>
    <name evidence="9" type="ORF">C4S77_06665</name>
</gene>
<dbReference type="AlphaFoldDB" id="A0A2S8ACL1"/>
<dbReference type="GO" id="GO:0070009">
    <property type="term" value="F:serine-type aminopeptidase activity"/>
    <property type="evidence" value="ECO:0007669"/>
    <property type="project" value="UniProtKB-UniRule"/>
</dbReference>
<dbReference type="Pfam" id="PF10459">
    <property type="entry name" value="Peptidase_S46"/>
    <property type="match status" value="1"/>
</dbReference>
<keyword evidence="6 7" id="KW-0720">Serine protease</keyword>
<evidence type="ECO:0000256" key="2">
    <source>
        <dbReference type="ARBA" id="ARBA00022438"/>
    </source>
</evidence>
<evidence type="ECO:0000313" key="10">
    <source>
        <dbReference type="Proteomes" id="UP000238042"/>
    </source>
</evidence>
<feature type="coiled-coil region" evidence="8">
    <location>
        <begin position="132"/>
        <end position="162"/>
    </location>
</feature>
<keyword evidence="10" id="KW-1185">Reference proteome</keyword>
<evidence type="ECO:0000313" key="9">
    <source>
        <dbReference type="EMBL" id="PQL92694.1"/>
    </source>
</evidence>
<keyword evidence="3 7" id="KW-0645">Protease</keyword>
<dbReference type="InterPro" id="IPR019500">
    <property type="entry name" value="Pep_S46"/>
</dbReference>